<evidence type="ECO:0000313" key="2">
    <source>
        <dbReference type="Proteomes" id="UP000556700"/>
    </source>
</evidence>
<accession>A0A6V6YYV6</accession>
<dbReference type="EMBL" id="CAIJDO010000130">
    <property type="protein sequence ID" value="CAD0004434.1"/>
    <property type="molecule type" value="Genomic_DNA"/>
</dbReference>
<sequence length="160" mass="18702">MTPRKELFIKVKEELANIPELELIDLQRQQFGNGKENYPAYYTAALIEIRSITWTLMVEQKQEGKCVVAVTFYCKDGWMEHFYSSDPENALIEIDILDKIVEQLQNFQGEQFKPLNHVNEEPGEKGEEIMSYTLLFETSIYRSVNSKYTYIKNLNASVIF</sequence>
<name>A0A6V6YYV6_9FLAO</name>
<dbReference type="Proteomes" id="UP000556700">
    <property type="component" value="Unassembled WGS sequence"/>
</dbReference>
<organism evidence="1 2">
    <name type="scientific">Flavobacterium chungangense</name>
    <dbReference type="NCBI Taxonomy" id="554283"/>
    <lineage>
        <taxon>Bacteria</taxon>
        <taxon>Pseudomonadati</taxon>
        <taxon>Bacteroidota</taxon>
        <taxon>Flavobacteriia</taxon>
        <taxon>Flavobacteriales</taxon>
        <taxon>Flavobacteriaceae</taxon>
        <taxon>Flavobacterium</taxon>
    </lineage>
</organism>
<reference evidence="1 2" key="1">
    <citation type="submission" date="2020-06" db="EMBL/GenBank/DDBJ databases">
        <authorList>
            <person name="Criscuolo A."/>
        </authorList>
    </citation>
    <scope>NUCLEOTIDE SEQUENCE [LARGE SCALE GENOMIC DNA]</scope>
    <source>
        <strain evidence="2">CIP 110025</strain>
    </source>
</reference>
<proteinExistence type="predicted"/>
<gene>
    <name evidence="1" type="ORF">FLACHUCJ7_01859</name>
</gene>
<protein>
    <submittedName>
        <fullName evidence="1">Uncharacterized protein</fullName>
    </submittedName>
</protein>
<dbReference type="RefSeq" id="WP_035136924.1">
    <property type="nucleotide sequence ID" value="NZ_CAIJDO010000130.1"/>
</dbReference>
<dbReference type="AlphaFoldDB" id="A0A6V6YYV6"/>
<evidence type="ECO:0000313" key="1">
    <source>
        <dbReference type="EMBL" id="CAD0004434.1"/>
    </source>
</evidence>
<comment type="caution">
    <text evidence="1">The sequence shown here is derived from an EMBL/GenBank/DDBJ whole genome shotgun (WGS) entry which is preliminary data.</text>
</comment>
<keyword evidence="2" id="KW-1185">Reference proteome</keyword>